<evidence type="ECO:0000313" key="6">
    <source>
        <dbReference type="Proteomes" id="UP001198182"/>
    </source>
</evidence>
<feature type="compositionally biased region" description="Acidic residues" evidence="1">
    <location>
        <begin position="524"/>
        <end position="551"/>
    </location>
</feature>
<reference evidence="5" key="1">
    <citation type="submission" date="2021-10" db="EMBL/GenBank/DDBJ databases">
        <title>Anaerobic single-cell dispensing facilitates the cultivation of human gut bacteria.</title>
        <authorList>
            <person name="Afrizal A."/>
        </authorList>
    </citation>
    <scope>NUCLEOTIDE SEQUENCE</scope>
    <source>
        <strain evidence="5">CLA-AA-H215</strain>
    </source>
</reference>
<evidence type="ECO:0000256" key="3">
    <source>
        <dbReference type="SAM" id="SignalP"/>
    </source>
</evidence>
<dbReference type="AlphaFoldDB" id="A0AAE3JFS4"/>
<keyword evidence="3" id="KW-0732">Signal</keyword>
<feature type="region of interest" description="Disordered" evidence="1">
    <location>
        <begin position="445"/>
        <end position="491"/>
    </location>
</feature>
<dbReference type="Pfam" id="PF14283">
    <property type="entry name" value="CD1107-like"/>
    <property type="match status" value="1"/>
</dbReference>
<feature type="compositionally biased region" description="Acidic residues" evidence="1">
    <location>
        <begin position="468"/>
        <end position="480"/>
    </location>
</feature>
<keyword evidence="6" id="KW-1185">Reference proteome</keyword>
<sequence length="588" mass="64030">MKNRKLSARAVVSLMLSAILFCMPIGAFFANRTNTIEVHAEDTAEQKTESAAEEGSAESTAFGTDNKDSSGSGENHTEQSTENTTENSTEGTTEETQPAAKCTCKEKCSQYAVDEDCEVCAKDYKECAYINPSVKITINTPSGWHNDTTKVTVKVVDTIVSGNFTIQTVKAKVGQNGSWTDITEDMYIEISENSTIYVQVTDQKGKTYEKNRYIKCFDFTKPTLNAAVSDGLLSIQAHDTDSGIKAIYVNGYEFTEHTNGALNIRLQQFDAGYQYFTISAMDNAGNTSEIYKTANPYYTDPENKDSSEKDPAQQLPVDASATKPSSATAQVTEHTKTDGNGNTVSQTGSGTTSSSSATAKQSPSTGDISKDADQSSDSQTTEKGKEFYTIQTASEKVFYLVIDRDGEDEKVYFLTEVSENDLLNTTTDNSEILPKNSAALESAIPTKDSALSNNNADTTGDKTQGAENVEDSTEDSTEDTSEPKENTAKADGSGFTYILMGIAAVAVIGVVYVVKSKKKKENFIDEDEDEDELDEDYDYEDEDEAEQDSDEAFLNGGDDTVSDAESEDNTEYDNEDNNNNNDEENGEE</sequence>
<keyword evidence="2" id="KW-1133">Transmembrane helix</keyword>
<evidence type="ECO:0000259" key="4">
    <source>
        <dbReference type="Pfam" id="PF14283"/>
    </source>
</evidence>
<dbReference type="InterPro" id="IPR025376">
    <property type="entry name" value="CD1107-like_dom"/>
</dbReference>
<feature type="compositionally biased region" description="Basic and acidic residues" evidence="1">
    <location>
        <begin position="41"/>
        <end position="50"/>
    </location>
</feature>
<dbReference type="RefSeq" id="WP_308454263.1">
    <property type="nucleotide sequence ID" value="NZ_JAJEQR010000038.1"/>
</dbReference>
<comment type="caution">
    <text evidence="5">The sequence shown here is derived from an EMBL/GenBank/DDBJ whole genome shotgun (WGS) entry which is preliminary data.</text>
</comment>
<feature type="region of interest" description="Disordered" evidence="1">
    <location>
        <begin position="294"/>
        <end position="384"/>
    </location>
</feature>
<feature type="compositionally biased region" description="Polar residues" evidence="1">
    <location>
        <begin position="322"/>
        <end position="342"/>
    </location>
</feature>
<evidence type="ECO:0000313" key="5">
    <source>
        <dbReference type="EMBL" id="MCC2231745.1"/>
    </source>
</evidence>
<feature type="transmembrane region" description="Helical" evidence="2">
    <location>
        <begin position="494"/>
        <end position="514"/>
    </location>
</feature>
<name>A0AAE3JFS4_9FIRM</name>
<keyword evidence="2" id="KW-0812">Transmembrane</keyword>
<feature type="compositionally biased region" description="Acidic residues" evidence="1">
    <location>
        <begin position="560"/>
        <end position="588"/>
    </location>
</feature>
<accession>A0AAE3JFS4</accession>
<feature type="region of interest" description="Disordered" evidence="1">
    <location>
        <begin position="41"/>
        <end position="96"/>
    </location>
</feature>
<proteinExistence type="predicted"/>
<feature type="chain" id="PRO_5041975061" evidence="3">
    <location>
        <begin position="30"/>
        <end position="588"/>
    </location>
</feature>
<gene>
    <name evidence="5" type="ORF">LKD81_12180</name>
</gene>
<feature type="signal peptide" evidence="3">
    <location>
        <begin position="1"/>
        <end position="29"/>
    </location>
</feature>
<keyword evidence="2" id="KW-0472">Membrane</keyword>
<feature type="compositionally biased region" description="Basic and acidic residues" evidence="1">
    <location>
        <begin position="301"/>
        <end position="311"/>
    </location>
</feature>
<organism evidence="5 6">
    <name type="scientific">Hominifimenecus microfluidus</name>
    <dbReference type="NCBI Taxonomy" id="2885348"/>
    <lineage>
        <taxon>Bacteria</taxon>
        <taxon>Bacillati</taxon>
        <taxon>Bacillota</taxon>
        <taxon>Clostridia</taxon>
        <taxon>Lachnospirales</taxon>
        <taxon>Lachnospiraceae</taxon>
        <taxon>Hominifimenecus</taxon>
    </lineage>
</organism>
<evidence type="ECO:0000256" key="2">
    <source>
        <dbReference type="SAM" id="Phobius"/>
    </source>
</evidence>
<feature type="compositionally biased region" description="Polar residues" evidence="1">
    <location>
        <begin position="449"/>
        <end position="466"/>
    </location>
</feature>
<dbReference type="EMBL" id="JAJEQR010000038">
    <property type="protein sequence ID" value="MCC2231745.1"/>
    <property type="molecule type" value="Genomic_DNA"/>
</dbReference>
<feature type="compositionally biased region" description="Low complexity" evidence="1">
    <location>
        <begin position="343"/>
        <end position="365"/>
    </location>
</feature>
<feature type="compositionally biased region" description="Low complexity" evidence="1">
    <location>
        <begin position="78"/>
        <end position="96"/>
    </location>
</feature>
<dbReference type="Proteomes" id="UP001198182">
    <property type="component" value="Unassembled WGS sequence"/>
</dbReference>
<feature type="domain" description="Mobile element protein CD1107-like" evidence="4">
    <location>
        <begin position="379"/>
        <end position="521"/>
    </location>
</feature>
<feature type="region of interest" description="Disordered" evidence="1">
    <location>
        <begin position="523"/>
        <end position="588"/>
    </location>
</feature>
<evidence type="ECO:0000256" key="1">
    <source>
        <dbReference type="SAM" id="MobiDB-lite"/>
    </source>
</evidence>
<protein>
    <submittedName>
        <fullName evidence="5">DUF4366 domain-containing protein</fullName>
    </submittedName>
</protein>